<dbReference type="Proteomes" id="UP000465241">
    <property type="component" value="Unassembled WGS sequence"/>
</dbReference>
<dbReference type="AlphaFoldDB" id="A0A7I9WDT1"/>
<reference evidence="1 2" key="1">
    <citation type="journal article" date="2019" name="Emerg. Microbes Infect.">
        <title>Comprehensive subspecies identification of 175 nontuberculous mycobacteria species based on 7547 genomic profiles.</title>
        <authorList>
            <person name="Matsumoto Y."/>
            <person name="Kinjo T."/>
            <person name="Motooka D."/>
            <person name="Nabeya D."/>
            <person name="Jung N."/>
            <person name="Uechi K."/>
            <person name="Horii T."/>
            <person name="Iida T."/>
            <person name="Fujita J."/>
            <person name="Nakamura S."/>
        </authorList>
    </citation>
    <scope>NUCLEOTIDE SEQUENCE [LARGE SCALE GENOMIC DNA]</scope>
    <source>
        <strain evidence="1 2">JCM 13392</strain>
    </source>
</reference>
<keyword evidence="2" id="KW-1185">Reference proteome</keyword>
<comment type="caution">
    <text evidence="1">The sequence shown here is derived from an EMBL/GenBank/DDBJ whole genome shotgun (WGS) entry which is preliminary data.</text>
</comment>
<protein>
    <submittedName>
        <fullName evidence="1">Uncharacterized protein</fullName>
    </submittedName>
</protein>
<sequence>MSASTGGDGRRDALGQLGVAEQFINKSGEHFLAGDTRQAETVSGGALPGVEAAVG</sequence>
<name>A0A7I9WDT1_9MYCO</name>
<dbReference type="EMBL" id="BLKT01000001">
    <property type="protein sequence ID" value="GFG55885.1"/>
    <property type="molecule type" value="Genomic_DNA"/>
</dbReference>
<proteinExistence type="predicted"/>
<gene>
    <name evidence="1" type="ORF">MMUR_00210</name>
</gene>
<evidence type="ECO:0000313" key="1">
    <source>
        <dbReference type="EMBL" id="GFG55885.1"/>
    </source>
</evidence>
<organism evidence="1 2">
    <name type="scientific">Mycolicibacterium murale</name>
    <dbReference type="NCBI Taxonomy" id="182220"/>
    <lineage>
        <taxon>Bacteria</taxon>
        <taxon>Bacillati</taxon>
        <taxon>Actinomycetota</taxon>
        <taxon>Actinomycetes</taxon>
        <taxon>Mycobacteriales</taxon>
        <taxon>Mycobacteriaceae</taxon>
        <taxon>Mycolicibacterium</taxon>
    </lineage>
</organism>
<evidence type="ECO:0000313" key="2">
    <source>
        <dbReference type="Proteomes" id="UP000465241"/>
    </source>
</evidence>
<accession>A0A7I9WDT1</accession>